<comment type="subcellular location">
    <subcellularLocation>
        <location evidence="1">Cell envelope</location>
    </subcellularLocation>
</comment>
<dbReference type="InterPro" id="IPR039424">
    <property type="entry name" value="SBP_5"/>
</dbReference>
<evidence type="ECO:0000256" key="1">
    <source>
        <dbReference type="ARBA" id="ARBA00004196"/>
    </source>
</evidence>
<dbReference type="GO" id="GO:0043190">
    <property type="term" value="C:ATP-binding cassette (ABC) transporter complex"/>
    <property type="evidence" value="ECO:0007669"/>
    <property type="project" value="InterPro"/>
</dbReference>
<keyword evidence="3" id="KW-0813">Transport</keyword>
<gene>
    <name evidence="7" type="ORF">EXIGUO9Y_270316</name>
</gene>
<dbReference type="CDD" id="cd08504">
    <property type="entry name" value="PBP2_OppA"/>
    <property type="match status" value="1"/>
</dbReference>
<keyword evidence="5" id="KW-0472">Membrane</keyword>
<keyword evidence="4" id="KW-0732">Signal</keyword>
<feature type="domain" description="Solute-binding protein family 5" evidence="6">
    <location>
        <begin position="84"/>
        <end position="433"/>
    </location>
</feature>
<keyword evidence="5" id="KW-0812">Transmembrane</keyword>
<evidence type="ECO:0000256" key="2">
    <source>
        <dbReference type="ARBA" id="ARBA00005695"/>
    </source>
</evidence>
<dbReference type="AlphaFoldDB" id="A0A653IBD6"/>
<dbReference type="Gene3D" id="3.90.76.10">
    <property type="entry name" value="Dipeptide-binding Protein, Domain 1"/>
    <property type="match status" value="1"/>
</dbReference>
<dbReference type="Gene3D" id="3.40.190.10">
    <property type="entry name" value="Periplasmic binding protein-like II"/>
    <property type="match status" value="1"/>
</dbReference>
<dbReference type="GO" id="GO:1904680">
    <property type="term" value="F:peptide transmembrane transporter activity"/>
    <property type="evidence" value="ECO:0007669"/>
    <property type="project" value="TreeGrafter"/>
</dbReference>
<dbReference type="PIRSF" id="PIRSF002741">
    <property type="entry name" value="MppA"/>
    <property type="match status" value="1"/>
</dbReference>
<dbReference type="GO" id="GO:0042597">
    <property type="term" value="C:periplasmic space"/>
    <property type="evidence" value="ECO:0007669"/>
    <property type="project" value="UniProtKB-ARBA"/>
</dbReference>
<evidence type="ECO:0000313" key="8">
    <source>
        <dbReference type="Proteomes" id="UP000439752"/>
    </source>
</evidence>
<proteinExistence type="inferred from homology"/>
<dbReference type="PANTHER" id="PTHR30290">
    <property type="entry name" value="PERIPLASMIC BINDING COMPONENT OF ABC TRANSPORTER"/>
    <property type="match status" value="1"/>
</dbReference>
<dbReference type="SUPFAM" id="SSF53850">
    <property type="entry name" value="Periplasmic binding protein-like II"/>
    <property type="match status" value="1"/>
</dbReference>
<dbReference type="Proteomes" id="UP000439752">
    <property type="component" value="Unassembled WGS sequence"/>
</dbReference>
<comment type="similarity">
    <text evidence="2">Belongs to the bacterial solute-binding protein 5 family.</text>
</comment>
<dbReference type="InterPro" id="IPR030678">
    <property type="entry name" value="Peptide/Ni-bd"/>
</dbReference>
<keyword evidence="5" id="KW-1133">Transmembrane helix</keyword>
<evidence type="ECO:0000256" key="3">
    <source>
        <dbReference type="ARBA" id="ARBA00022448"/>
    </source>
</evidence>
<dbReference type="RefSeq" id="WP_159173516.1">
    <property type="nucleotide sequence ID" value="NZ_LR732312.1"/>
</dbReference>
<evidence type="ECO:0000256" key="4">
    <source>
        <dbReference type="ARBA" id="ARBA00022729"/>
    </source>
</evidence>
<dbReference type="PANTHER" id="PTHR30290:SF10">
    <property type="entry name" value="PERIPLASMIC OLIGOPEPTIDE-BINDING PROTEIN-RELATED"/>
    <property type="match status" value="1"/>
</dbReference>
<dbReference type="GO" id="GO:0030313">
    <property type="term" value="C:cell envelope"/>
    <property type="evidence" value="ECO:0007669"/>
    <property type="project" value="UniProtKB-SubCell"/>
</dbReference>
<reference evidence="7 8" key="1">
    <citation type="submission" date="2019-10" db="EMBL/GenBank/DDBJ databases">
        <authorList>
            <person name="Karimi E."/>
        </authorList>
    </citation>
    <scope>NUCLEOTIDE SEQUENCE [LARGE SCALE GENOMIC DNA]</scope>
    <source>
        <strain evidence="7">Exiguobacterium sp. 9Y</strain>
    </source>
</reference>
<dbReference type="InterPro" id="IPR000914">
    <property type="entry name" value="SBP_5_dom"/>
</dbReference>
<dbReference type="Gene3D" id="3.10.105.10">
    <property type="entry name" value="Dipeptide-binding Protein, Domain 3"/>
    <property type="match status" value="1"/>
</dbReference>
<protein>
    <recommendedName>
        <fullName evidence="6">Solute-binding protein family 5 domain-containing protein</fullName>
    </recommendedName>
</protein>
<name>A0A653IBD6_9BACL</name>
<accession>A0A653IBD6</accession>
<dbReference type="EMBL" id="CABWKQ010000020">
    <property type="protein sequence ID" value="VWX36463.1"/>
    <property type="molecule type" value="Genomic_DNA"/>
</dbReference>
<sequence>MSKQFKLFVLMFLVIGVIISGFIVFQQNTTEEASTKKQQQHMTIIESSMPRVPDIAQATDNRSQTLLAQLYEGLFVFTGGPSVRKGLARTMTVSDDGLMYTIELKETKFVDGTPVEAQDFVDSFQRVASNETNSPYGFLFEVFKNGRQVNDGELPPNKLGVRAEGKSTLIIELNQPVSDLSQLLAMSVFYPQPEVSEWSDLNENGPFKMGEMKKASYMLEKNDHYHQATVVQLDTVKSITAKSMSDQVTAYRNDQADMLPLIEGFDTNLLMGDEPTYQKSRSGVFYLAFNMNDSLFKSRNARQAISSTLMNQQTLNLPLGLSGKPTNRFVVTASDWISPHQEQTTTKWKQATKKKVKVELLNFDDQKALELGKTIEKILEKQLPGIDIVTKNVDIEDKIRLEQSGDFSMTLTGWMPDYPGPLAYLNQFVSDNPLNKVNYNSKEYDKLIKETRNVKTVKEKTAGYRTAEKKLIEKDAVIIPLYQTTENMLVKEGINGLTVPIYGPEYLLRTVKKSN</sequence>
<organism evidence="7 8">
    <name type="scientific">Exiguobacterium oxidotolerans</name>
    <dbReference type="NCBI Taxonomy" id="223958"/>
    <lineage>
        <taxon>Bacteria</taxon>
        <taxon>Bacillati</taxon>
        <taxon>Bacillota</taxon>
        <taxon>Bacilli</taxon>
        <taxon>Bacillales</taxon>
        <taxon>Bacillales Family XII. Incertae Sedis</taxon>
        <taxon>Exiguobacterium</taxon>
    </lineage>
</organism>
<keyword evidence="8" id="KW-1185">Reference proteome</keyword>
<feature type="transmembrane region" description="Helical" evidence="5">
    <location>
        <begin position="7"/>
        <end position="25"/>
    </location>
</feature>
<evidence type="ECO:0000256" key="5">
    <source>
        <dbReference type="SAM" id="Phobius"/>
    </source>
</evidence>
<dbReference type="GO" id="GO:0015833">
    <property type="term" value="P:peptide transport"/>
    <property type="evidence" value="ECO:0007669"/>
    <property type="project" value="TreeGrafter"/>
</dbReference>
<dbReference type="Pfam" id="PF00496">
    <property type="entry name" value="SBP_bac_5"/>
    <property type="match status" value="1"/>
</dbReference>
<evidence type="ECO:0000259" key="6">
    <source>
        <dbReference type="Pfam" id="PF00496"/>
    </source>
</evidence>
<evidence type="ECO:0000313" key="7">
    <source>
        <dbReference type="EMBL" id="VWX36463.1"/>
    </source>
</evidence>